<accession>A0A225V4K3</accession>
<evidence type="ECO:0000313" key="3">
    <source>
        <dbReference type="EMBL" id="OWY99857.1"/>
    </source>
</evidence>
<dbReference type="OrthoDB" id="10594852at2759"/>
<protein>
    <submittedName>
        <fullName evidence="3">Uncharacterized protein</fullName>
    </submittedName>
</protein>
<keyword evidence="2" id="KW-0812">Transmembrane</keyword>
<feature type="transmembrane region" description="Helical" evidence="2">
    <location>
        <begin position="39"/>
        <end position="62"/>
    </location>
</feature>
<dbReference type="Proteomes" id="UP000198211">
    <property type="component" value="Unassembled WGS sequence"/>
</dbReference>
<proteinExistence type="predicted"/>
<dbReference type="AlphaFoldDB" id="A0A225V4K3"/>
<evidence type="ECO:0000256" key="2">
    <source>
        <dbReference type="SAM" id="Phobius"/>
    </source>
</evidence>
<keyword evidence="4" id="KW-1185">Reference proteome</keyword>
<feature type="compositionally biased region" description="Low complexity" evidence="1">
    <location>
        <begin position="9"/>
        <end position="26"/>
    </location>
</feature>
<sequence>MAPASKSVDSTAAPSISSPSSDNTESVSNQSRNTTSPTVVVSVLVVLGVLFIIVVTVLFVILKKKKQLNAQMAQDKQQTHPDASRYSSDNDYHANEQVGFTYNAVVSPCYTDN</sequence>
<feature type="region of interest" description="Disordered" evidence="1">
    <location>
        <begin position="1"/>
        <end position="35"/>
    </location>
</feature>
<keyword evidence="2" id="KW-0472">Membrane</keyword>
<dbReference type="Pfam" id="PF15345">
    <property type="entry name" value="TMEM51"/>
    <property type="match status" value="1"/>
</dbReference>
<keyword evidence="2" id="KW-1133">Transmembrane helix</keyword>
<reference evidence="4" key="1">
    <citation type="submission" date="2017-03" db="EMBL/GenBank/DDBJ databases">
        <title>Phytopthora megakarya and P. palmivora, two closely related causual agents of cacao black pod achieved similar genome size and gene model numbers by different mechanisms.</title>
        <authorList>
            <person name="Ali S."/>
            <person name="Shao J."/>
            <person name="Larry D.J."/>
            <person name="Kronmiller B."/>
            <person name="Shen D."/>
            <person name="Strem M.D."/>
            <person name="Melnick R.L."/>
            <person name="Guiltinan M.J."/>
            <person name="Tyler B.M."/>
            <person name="Meinhardt L.W."/>
            <person name="Bailey B.A."/>
        </authorList>
    </citation>
    <scope>NUCLEOTIDE SEQUENCE [LARGE SCALE GENOMIC DNA]</scope>
    <source>
        <strain evidence="4">zdho120</strain>
    </source>
</reference>
<dbReference type="EMBL" id="NBNE01008106">
    <property type="protein sequence ID" value="OWY99857.1"/>
    <property type="molecule type" value="Genomic_DNA"/>
</dbReference>
<gene>
    <name evidence="3" type="ORF">PHMEG_00029067</name>
</gene>
<evidence type="ECO:0000313" key="4">
    <source>
        <dbReference type="Proteomes" id="UP000198211"/>
    </source>
</evidence>
<name>A0A225V4K3_9STRA</name>
<feature type="compositionally biased region" description="Basic and acidic residues" evidence="1">
    <location>
        <begin position="77"/>
        <end position="90"/>
    </location>
</feature>
<organism evidence="3 4">
    <name type="scientific">Phytophthora megakarya</name>
    <dbReference type="NCBI Taxonomy" id="4795"/>
    <lineage>
        <taxon>Eukaryota</taxon>
        <taxon>Sar</taxon>
        <taxon>Stramenopiles</taxon>
        <taxon>Oomycota</taxon>
        <taxon>Peronosporomycetes</taxon>
        <taxon>Peronosporales</taxon>
        <taxon>Peronosporaceae</taxon>
        <taxon>Phytophthora</taxon>
    </lineage>
</organism>
<feature type="region of interest" description="Disordered" evidence="1">
    <location>
        <begin position="70"/>
        <end position="90"/>
    </location>
</feature>
<evidence type="ECO:0000256" key="1">
    <source>
        <dbReference type="SAM" id="MobiDB-lite"/>
    </source>
</evidence>
<comment type="caution">
    <text evidence="3">The sequence shown here is derived from an EMBL/GenBank/DDBJ whole genome shotgun (WGS) entry which is preliminary data.</text>
</comment>